<feature type="signal peptide" evidence="1">
    <location>
        <begin position="1"/>
        <end position="27"/>
    </location>
</feature>
<gene>
    <name evidence="2" type="ORF">AALT52_05450</name>
</gene>
<evidence type="ECO:0008006" key="4">
    <source>
        <dbReference type="Google" id="ProtNLM"/>
    </source>
</evidence>
<evidence type="ECO:0000256" key="1">
    <source>
        <dbReference type="SAM" id="SignalP"/>
    </source>
</evidence>
<proteinExistence type="predicted"/>
<feature type="chain" id="PRO_5045808051" description="Bacteriocin" evidence="1">
    <location>
        <begin position="28"/>
        <end position="157"/>
    </location>
</feature>
<dbReference type="RefSeq" id="WP_369941790.1">
    <property type="nucleotide sequence ID" value="NZ_JBCLUF010000015.1"/>
</dbReference>
<organism evidence="2 3">
    <name type="scientific">Ligilactobacillus faecis</name>
    <dbReference type="NCBI Taxonomy" id="762833"/>
    <lineage>
        <taxon>Bacteria</taxon>
        <taxon>Bacillati</taxon>
        <taxon>Bacillota</taxon>
        <taxon>Bacilli</taxon>
        <taxon>Lactobacillales</taxon>
        <taxon>Lactobacillaceae</taxon>
        <taxon>Ligilactobacillus</taxon>
    </lineage>
</organism>
<dbReference type="Proteomes" id="UP001565236">
    <property type="component" value="Unassembled WGS sequence"/>
</dbReference>
<name>A0ABV4DPC2_9LACO</name>
<reference evidence="2 3" key="1">
    <citation type="submission" date="2024-03" db="EMBL/GenBank/DDBJ databases">
        <title>Mouse gut bacterial collection (mGBC) of GemPharmatech.</title>
        <authorList>
            <person name="He Y."/>
            <person name="Dong L."/>
            <person name="Wu D."/>
            <person name="Gao X."/>
            <person name="Lin Z."/>
        </authorList>
    </citation>
    <scope>NUCLEOTIDE SEQUENCE [LARGE SCALE GENOMIC DNA]</scope>
    <source>
        <strain evidence="2 3">15-30</strain>
    </source>
</reference>
<dbReference type="EMBL" id="JBCLUF010000015">
    <property type="protein sequence ID" value="MEY8662330.1"/>
    <property type="molecule type" value="Genomic_DNA"/>
</dbReference>
<keyword evidence="1" id="KW-0732">Signal</keyword>
<evidence type="ECO:0000313" key="2">
    <source>
        <dbReference type="EMBL" id="MEY8662330.1"/>
    </source>
</evidence>
<evidence type="ECO:0000313" key="3">
    <source>
        <dbReference type="Proteomes" id="UP001565236"/>
    </source>
</evidence>
<protein>
    <recommendedName>
        <fullName evidence="4">Bacteriocin</fullName>
    </recommendedName>
</protein>
<keyword evidence="3" id="KW-1185">Reference proteome</keyword>
<comment type="caution">
    <text evidence="2">The sequence shown here is derived from an EMBL/GenBank/DDBJ whole genome shotgun (WGS) entry which is preliminary data.</text>
</comment>
<accession>A0ABV4DPC2</accession>
<sequence length="157" mass="17396">MKSFRKAFISVATVTCLLSLSSFSVHAASVEVPNDLPQGEVQLDDHDNVVASSSSLLVPTASPKLEDKHDLYNLVSSVNLTAINLPNGRWVYYSDHHNYFNGYKWGHSNYVNWVQDHTATAKVGDSSSVVRKPSGQWAYATAKGYGTFQAFYNNITY</sequence>